<dbReference type="OrthoDB" id="9790710at2"/>
<evidence type="ECO:0000259" key="2">
    <source>
        <dbReference type="Pfam" id="PF00534"/>
    </source>
</evidence>
<dbReference type="Pfam" id="PF00534">
    <property type="entry name" value="Glycos_transf_1"/>
    <property type="match status" value="1"/>
</dbReference>
<dbReference type="CDD" id="cd03801">
    <property type="entry name" value="GT4_PimA-like"/>
    <property type="match status" value="1"/>
</dbReference>
<dbReference type="SUPFAM" id="SSF53756">
    <property type="entry name" value="UDP-Glycosyltransferase/glycogen phosphorylase"/>
    <property type="match status" value="1"/>
</dbReference>
<dbReference type="Gene3D" id="3.40.50.2000">
    <property type="entry name" value="Glycogen Phosphorylase B"/>
    <property type="match status" value="2"/>
</dbReference>
<dbReference type="PANTHER" id="PTHR46401">
    <property type="entry name" value="GLYCOSYLTRANSFERASE WBBK-RELATED"/>
    <property type="match status" value="1"/>
</dbReference>
<reference evidence="4" key="1">
    <citation type="submission" date="2016-07" db="EMBL/GenBank/DDBJ databases">
        <title>Microvirga ossetica sp. nov. a new species of rhizobia isolated from root nodules of the legume species Vicia alpestris Steven originated from North Ossetia region in the Caucasus.</title>
        <authorList>
            <person name="Safronova V.I."/>
            <person name="Kuznetsova I.G."/>
            <person name="Sazanova A.L."/>
            <person name="Belimov A."/>
            <person name="Andronov E."/>
            <person name="Osledkin Y.S."/>
            <person name="Onishchuk O.P."/>
            <person name="Kurchak O.N."/>
            <person name="Shaposhnikov A.I."/>
            <person name="Willems A."/>
            <person name="Tikhonovich I.A."/>
        </authorList>
    </citation>
    <scope>NUCLEOTIDE SEQUENCE [LARGE SCALE GENOMIC DNA]</scope>
    <source>
        <strain evidence="4">V5/3M</strain>
    </source>
</reference>
<evidence type="ECO:0000313" key="4">
    <source>
        <dbReference type="EMBL" id="ANY78280.1"/>
    </source>
</evidence>
<accession>A0A1B2EE61</accession>
<evidence type="ECO:0008006" key="5">
    <source>
        <dbReference type="Google" id="ProtNLM"/>
    </source>
</evidence>
<protein>
    <recommendedName>
        <fullName evidence="5">Glycosyl transferase</fullName>
    </recommendedName>
</protein>
<dbReference type="GO" id="GO:0016757">
    <property type="term" value="F:glycosyltransferase activity"/>
    <property type="evidence" value="ECO:0007669"/>
    <property type="project" value="InterPro"/>
</dbReference>
<dbReference type="Pfam" id="PF13439">
    <property type="entry name" value="Glyco_transf_4"/>
    <property type="match status" value="1"/>
</dbReference>
<dbReference type="EMBL" id="CP016616">
    <property type="protein sequence ID" value="ANY78280.1"/>
    <property type="molecule type" value="Genomic_DNA"/>
</dbReference>
<gene>
    <name evidence="4" type="ORF">BB934_08555</name>
</gene>
<sequence length="384" mass="42258">MKICVLGLRGIPHVSGGVEMHCEQLIPRLKKRRPEDQFTVIGRRSYCPKDVSEFDGVRIVALAHARGKHLEAISNALIGLLYARFRLHAEIVHIHAIGPALVAPLAKVLGMTVLVTHHGADYNRARWNAFAKAVLRAGEFCAVYFADHVISVSPSGADHLRRRYRSCSSRISFIPNGSTHMTGADAVDGANQSILSRYGLNRRDYIITVGRLVPEKGIETLIHAYRGVPRPANLVVVGGASSENRYAEYLHRESDGRVIFTGALDPADVHVLLANAALFVLASRHEGLAIAALEAAASGCPVLLSDIQANLDLGLPTTNYFKAGDEDDLRGKLYTPHQAYVVPSTSFLRNYDWDKISDETSAVYKELHRRLAESALNRLIPWLH</sequence>
<dbReference type="AlphaFoldDB" id="A0A1B2EE61"/>
<dbReference type="PANTHER" id="PTHR46401:SF2">
    <property type="entry name" value="GLYCOSYLTRANSFERASE WBBK-RELATED"/>
    <property type="match status" value="1"/>
</dbReference>
<feature type="domain" description="Glycosyl transferase family 1" evidence="2">
    <location>
        <begin position="202"/>
        <end position="311"/>
    </location>
</feature>
<dbReference type="RefSeq" id="WP_099509268.1">
    <property type="nucleotide sequence ID" value="NZ_CP016616.1"/>
</dbReference>
<dbReference type="InterPro" id="IPR001296">
    <property type="entry name" value="Glyco_trans_1"/>
</dbReference>
<evidence type="ECO:0000256" key="1">
    <source>
        <dbReference type="ARBA" id="ARBA00022679"/>
    </source>
</evidence>
<feature type="domain" description="Glycosyltransferase subfamily 4-like N-terminal" evidence="3">
    <location>
        <begin position="16"/>
        <end position="177"/>
    </location>
</feature>
<name>A0A1B2EE61_9HYPH</name>
<organism evidence="4">
    <name type="scientific">Microvirga ossetica</name>
    <dbReference type="NCBI Taxonomy" id="1882682"/>
    <lineage>
        <taxon>Bacteria</taxon>
        <taxon>Pseudomonadati</taxon>
        <taxon>Pseudomonadota</taxon>
        <taxon>Alphaproteobacteria</taxon>
        <taxon>Hyphomicrobiales</taxon>
        <taxon>Methylobacteriaceae</taxon>
        <taxon>Microvirga</taxon>
    </lineage>
</organism>
<proteinExistence type="predicted"/>
<keyword evidence="1" id="KW-0808">Transferase</keyword>
<dbReference type="InterPro" id="IPR028098">
    <property type="entry name" value="Glyco_trans_4-like_N"/>
</dbReference>
<dbReference type="GO" id="GO:0009103">
    <property type="term" value="P:lipopolysaccharide biosynthetic process"/>
    <property type="evidence" value="ECO:0007669"/>
    <property type="project" value="TreeGrafter"/>
</dbReference>
<evidence type="ECO:0000259" key="3">
    <source>
        <dbReference type="Pfam" id="PF13439"/>
    </source>
</evidence>
<dbReference type="KEGG" id="moc:BB934_08555"/>